<dbReference type="EMBL" id="JAUFQS010000007">
    <property type="protein sequence ID" value="MDN3687820.1"/>
    <property type="molecule type" value="Genomic_DNA"/>
</dbReference>
<comment type="caution">
    <text evidence="1">The sequence shown here is derived from an EMBL/GenBank/DDBJ whole genome shotgun (WGS) entry which is preliminary data.</text>
</comment>
<gene>
    <name evidence="1" type="ORF">QWZ15_08265</name>
</gene>
<accession>A0ABT8C4X3</accession>
<evidence type="ECO:0000313" key="2">
    <source>
        <dbReference type="Proteomes" id="UP001236663"/>
    </source>
</evidence>
<name>A0ABT8C4X3_9BACT</name>
<sequence>MIRFQEDFLQMVWKYQYFDKKGLETSNGLPLSIYKIGFHNQHEGPDFKEAEILIAGIKHFGHVEIHLRSSDWKSHQHQKDPAYNSVVLHVVWEHDESVTRVDGTTLPTLSLQGKIPLDVIKNYEKLLFSPKKLLCTDALAGVPGILKFSMLEKALVERLQEKSQLVLSLLEENQQDWEETAYQWLFYSFGFKTNARPMLKLAKSLPYNLLKKNAGNLLQVEALIYGQAAMMQPSLNMSPGYEQKLGAEYTYLQGKYGLKRDLFGSEWKFMKVRPGNFPSFRLSQLASLLNSSPNLFSNVLYRLQDVSSFRQVFKLTVSEYWQQHYHFGKPMKVKTSGKLTESLLNLLAINFVVPLWYAYGRYSDLGAWQEKCFNFLQEIPAEKNSLIDIFSGAAWEPLQAFDSQGMLGLYQGYCSKRKCLSCKIGQNLLRGNK</sequence>
<protein>
    <submittedName>
        <fullName evidence="1">DUF2851 family protein</fullName>
    </submittedName>
</protein>
<proteinExistence type="predicted"/>
<dbReference type="Proteomes" id="UP001236663">
    <property type="component" value="Unassembled WGS sequence"/>
</dbReference>
<organism evidence="1 2">
    <name type="scientific">Cyclobacterium jeungdonense</name>
    <dbReference type="NCBI Taxonomy" id="708087"/>
    <lineage>
        <taxon>Bacteria</taxon>
        <taxon>Pseudomonadati</taxon>
        <taxon>Bacteroidota</taxon>
        <taxon>Cytophagia</taxon>
        <taxon>Cytophagales</taxon>
        <taxon>Cyclobacteriaceae</taxon>
        <taxon>Cyclobacterium</taxon>
    </lineage>
</organism>
<dbReference type="Pfam" id="PF11013">
    <property type="entry name" value="DUF2851"/>
    <property type="match status" value="1"/>
</dbReference>
<reference evidence="2" key="1">
    <citation type="journal article" date="2019" name="Int. J. Syst. Evol. Microbiol.">
        <title>The Global Catalogue of Microorganisms (GCM) 10K type strain sequencing project: providing services to taxonomists for standard genome sequencing and annotation.</title>
        <authorList>
            <consortium name="The Broad Institute Genomics Platform"/>
            <consortium name="The Broad Institute Genome Sequencing Center for Infectious Disease"/>
            <person name="Wu L."/>
            <person name="Ma J."/>
        </authorList>
    </citation>
    <scope>NUCLEOTIDE SEQUENCE [LARGE SCALE GENOMIC DNA]</scope>
    <source>
        <strain evidence="2">CECT 7706</strain>
    </source>
</reference>
<dbReference type="InterPro" id="IPR021272">
    <property type="entry name" value="DUF2851"/>
</dbReference>
<dbReference type="RefSeq" id="WP_163384268.1">
    <property type="nucleotide sequence ID" value="NZ_JAUFQS010000007.1"/>
</dbReference>
<evidence type="ECO:0000313" key="1">
    <source>
        <dbReference type="EMBL" id="MDN3687820.1"/>
    </source>
</evidence>
<keyword evidence="2" id="KW-1185">Reference proteome</keyword>